<dbReference type="RefSeq" id="WP_201433134.1">
    <property type="nucleotide sequence ID" value="NZ_JAEQBW010000023.1"/>
</dbReference>
<name>A0A935CCD7_9BACT</name>
<keyword evidence="8" id="KW-0720">Serine protease</keyword>
<sequence>DEQIFGQSTVQDALEEIDFTWPEAGNINLRLAAFSGNSVTGEVIAFTSADVTAIGTNSGGDFLTFDRASARSLTTNAIDLDTSEPVVLSFTYDGAFFSGPDVDNPVEVLYSTDGFATAGTALIDDNLAVDEFENIFQVLEFTLPNAAKTATTSFRIQQTGTVDYGTGKNWQVRTSPAAGAIQVEIGETYTNIADEFVDNNNVLLPELTINNVLDAADVPGGTIYPGDAITVEAELQGIDLTDLDFAVRLTNTNTGETFLLEGQVDNFDNGTKEITVEGTVPTNISYYNAGLGWNVDIYAYEGTEILFGTSEFYNFTGGLPTEFVQTGGDQDGSGLVFDQAGERSVTTSGYNISTESDGVLTFNASRANNVLSPAGTDLIVEYSTDGTTYTELTSVDLNSLAFGGTTEVIFDTWPAGVVSGSTQFRIRQESNNGADLDAFIVEDLEIQSGTNLVSTNFIGRGLASVSATVQSPNITINNLDVGGDGQAFPMEALTLTYDITDGAFPATTEATALVQRVGDPDFDVIIGETTDISGESIAITVPPLEAGDYTVYIATLNGETYFSTTLSIYDLGLEITSVEYTDPVMVAGDEFTYPGSGLTVNYSIQGTPGTGAELMMSVYDNNPDVDDWVMIGSTTDVNAGTITATLPTGIDYDNNPNVRLSIGTSGTYDNVFFETIVSQEFEGDPLPTSIFESSTGTSNNFPSKPDSFTGSGVRSATTVPFDFSYGGNVDIEIDEDNGNHLGTYDVKLQGSIDGTNWVDLDEEGVGNGSIVSLIADVPNSLWSANTQFRVIYNEDEAFGVNENVIQINEVIIETPEFMEASFDEEPFNLIKPSLAISNYDKTSFAMGEAVSINYNALGFPATTDYAAVVEQNGEFVVVGTSSDEDAGTIEATMPIGFGDSNDPYDLTIVPYQPETVGGDYKQGETIVIDQEEDFLTISGQDPTFENDFNVFDFDRVGNRELLTRAFDLSDVSSATLNFDFNTYFGYGSSDVNANKNTVPRLEISTDGGATFELVPVYELEVGEVQIYDDGLLYLQQGYNVELPASALTEATHFRFSQPLNLGEGTNRWSVDDISLTLNDDNRVPDFIFTDNVNGNNPVSIDIIAPSLGDYTWMQADL</sequence>
<evidence type="ECO:0000256" key="5">
    <source>
        <dbReference type="ARBA" id="ARBA00022670"/>
    </source>
</evidence>
<dbReference type="GO" id="GO:0008236">
    <property type="term" value="F:serine-type peptidase activity"/>
    <property type="evidence" value="ECO:0007669"/>
    <property type="project" value="UniProtKB-KW"/>
</dbReference>
<keyword evidence="5" id="KW-0645">Protease</keyword>
<keyword evidence="7" id="KW-0378">Hydrolase</keyword>
<dbReference type="Gene3D" id="2.60.120.260">
    <property type="entry name" value="Galactose-binding domain-like"/>
    <property type="match status" value="4"/>
</dbReference>
<keyword evidence="9" id="KW-0862">Zinc</keyword>
<protein>
    <submittedName>
        <fullName evidence="12">Uncharacterized protein</fullName>
    </submittedName>
</protein>
<keyword evidence="13" id="KW-1185">Reference proteome</keyword>
<feature type="non-terminal residue" evidence="12">
    <location>
        <position position="1117"/>
    </location>
</feature>
<organism evidence="12 13">
    <name type="scientific">Marivirga aurantiaca</name>
    <dbReference type="NCBI Taxonomy" id="2802615"/>
    <lineage>
        <taxon>Bacteria</taxon>
        <taxon>Pseudomonadati</taxon>
        <taxon>Bacteroidota</taxon>
        <taxon>Cytophagia</taxon>
        <taxon>Cytophagales</taxon>
        <taxon>Marivirgaceae</taxon>
        <taxon>Marivirga</taxon>
    </lineage>
</organism>
<evidence type="ECO:0000256" key="10">
    <source>
        <dbReference type="ARBA" id="ARBA00022837"/>
    </source>
</evidence>
<dbReference type="GO" id="GO:0070325">
    <property type="term" value="F:lipoprotein particle receptor binding"/>
    <property type="evidence" value="ECO:0007669"/>
    <property type="project" value="InterPro"/>
</dbReference>
<evidence type="ECO:0000256" key="1">
    <source>
        <dbReference type="ARBA" id="ARBA00004498"/>
    </source>
</evidence>
<evidence type="ECO:0000256" key="9">
    <source>
        <dbReference type="ARBA" id="ARBA00022833"/>
    </source>
</evidence>
<evidence type="ECO:0000313" key="13">
    <source>
        <dbReference type="Proteomes" id="UP000611723"/>
    </source>
</evidence>
<evidence type="ECO:0000256" key="11">
    <source>
        <dbReference type="ARBA" id="ARBA00022889"/>
    </source>
</evidence>
<dbReference type="PANTHER" id="PTHR11841">
    <property type="entry name" value="REELIN"/>
    <property type="match status" value="1"/>
</dbReference>
<dbReference type="Pfam" id="PF21471">
    <property type="entry name" value="Reelin_subrepeat-B"/>
    <property type="match status" value="2"/>
</dbReference>
<dbReference type="PANTHER" id="PTHR11841:SF1">
    <property type="entry name" value="REELIN"/>
    <property type="match status" value="1"/>
</dbReference>
<keyword evidence="4" id="KW-0272">Extracellular matrix</keyword>
<dbReference type="GO" id="GO:0046872">
    <property type="term" value="F:metal ion binding"/>
    <property type="evidence" value="ECO:0007669"/>
    <property type="project" value="UniProtKB-KW"/>
</dbReference>
<dbReference type="Proteomes" id="UP000611723">
    <property type="component" value="Unassembled WGS sequence"/>
</dbReference>
<evidence type="ECO:0000313" key="12">
    <source>
        <dbReference type="EMBL" id="MBK6267447.1"/>
    </source>
</evidence>
<keyword evidence="11" id="KW-0130">Cell adhesion</keyword>
<evidence type="ECO:0000256" key="7">
    <source>
        <dbReference type="ARBA" id="ARBA00022801"/>
    </source>
</evidence>
<evidence type="ECO:0000256" key="8">
    <source>
        <dbReference type="ARBA" id="ARBA00022825"/>
    </source>
</evidence>
<evidence type="ECO:0000256" key="6">
    <source>
        <dbReference type="ARBA" id="ARBA00022723"/>
    </source>
</evidence>
<proteinExistence type="predicted"/>
<keyword evidence="2" id="KW-0217">Developmental protein</keyword>
<reference evidence="12" key="1">
    <citation type="submission" date="2021-01" db="EMBL/GenBank/DDBJ databases">
        <title>Marivirga aurantiaca sp. nov., isolated from intertidal surface sediments.</title>
        <authorList>
            <person name="Zhang M."/>
        </authorList>
    </citation>
    <scope>NUCLEOTIDE SEQUENCE</scope>
    <source>
        <strain evidence="12">S37H4</strain>
    </source>
</reference>
<accession>A0A935CCD7</accession>
<comment type="caution">
    <text evidence="12">The sequence shown here is derived from an EMBL/GenBank/DDBJ whole genome shotgun (WGS) entry which is preliminary data.</text>
</comment>
<feature type="non-terminal residue" evidence="12">
    <location>
        <position position="1"/>
    </location>
</feature>
<gene>
    <name evidence="12" type="ORF">JKA74_20595</name>
</gene>
<dbReference type="EMBL" id="JAEQBW010000023">
    <property type="protein sequence ID" value="MBK6267447.1"/>
    <property type="molecule type" value="Genomic_DNA"/>
</dbReference>
<dbReference type="GO" id="GO:0006508">
    <property type="term" value="P:proteolysis"/>
    <property type="evidence" value="ECO:0007669"/>
    <property type="project" value="UniProtKB-KW"/>
</dbReference>
<evidence type="ECO:0000256" key="2">
    <source>
        <dbReference type="ARBA" id="ARBA00022473"/>
    </source>
</evidence>
<keyword evidence="6" id="KW-0479">Metal-binding</keyword>
<dbReference type="GO" id="GO:0007155">
    <property type="term" value="P:cell adhesion"/>
    <property type="evidence" value="ECO:0007669"/>
    <property type="project" value="UniProtKB-KW"/>
</dbReference>
<evidence type="ECO:0000256" key="4">
    <source>
        <dbReference type="ARBA" id="ARBA00022530"/>
    </source>
</evidence>
<evidence type="ECO:0000256" key="3">
    <source>
        <dbReference type="ARBA" id="ARBA00022525"/>
    </source>
</evidence>
<dbReference type="InterPro" id="IPR034968">
    <property type="entry name" value="Reelin"/>
</dbReference>
<comment type="subcellular location">
    <subcellularLocation>
        <location evidence="1">Secreted</location>
        <location evidence="1">Extracellular space</location>
        <location evidence="1">Extracellular matrix</location>
    </subcellularLocation>
</comment>
<keyword evidence="3" id="KW-0964">Secreted</keyword>
<keyword evidence="10" id="KW-0106">Calcium</keyword>
<dbReference type="AlphaFoldDB" id="A0A935CCD7"/>
<dbReference type="InterPro" id="IPR049419">
    <property type="entry name" value="Reelin_subrepeat-B"/>
</dbReference>